<keyword evidence="3 6" id="KW-0812">Transmembrane</keyword>
<feature type="transmembrane region" description="Helical" evidence="6">
    <location>
        <begin position="315"/>
        <end position="332"/>
    </location>
</feature>
<dbReference type="NCBIfam" id="TIGR00360">
    <property type="entry name" value="ComEC_N-term"/>
    <property type="match status" value="1"/>
</dbReference>
<evidence type="ECO:0000256" key="6">
    <source>
        <dbReference type="SAM" id="Phobius"/>
    </source>
</evidence>
<evidence type="ECO:0000256" key="3">
    <source>
        <dbReference type="ARBA" id="ARBA00022692"/>
    </source>
</evidence>
<evidence type="ECO:0000256" key="2">
    <source>
        <dbReference type="ARBA" id="ARBA00022475"/>
    </source>
</evidence>
<name>A0A1T4XNG3_9GAMM</name>
<protein>
    <submittedName>
        <fullName evidence="8">Competence protein ComEC</fullName>
    </submittedName>
</protein>
<dbReference type="Proteomes" id="UP000190460">
    <property type="component" value="Unassembled WGS sequence"/>
</dbReference>
<dbReference type="AlphaFoldDB" id="A0A1T4XNG3"/>
<feature type="transmembrane region" description="Helical" evidence="6">
    <location>
        <begin position="416"/>
        <end position="437"/>
    </location>
</feature>
<sequence length="790" mass="86859">MHGLAISSFLGIYALAWFTNLPDKRWCFLMVAFSILILGLLRLLPLGRKYLLYTICIFLSFSYACWTANTIAQAQLPQVFEGKNLQVVGLVQDLPEASKTGYNFLLQVEKVLAVDGQPDPAIAFAGRVRLAWYSQPNEALPELQAGERWQFVIRAKRPHGLSNPSGFDYERWLFAERIIATGYVREKEDAIRLALPARFSVDSIREYINRAIAKALGEQASTGLVQGLAVAATAGISQKQWQVLKATGTAHLLSISGLHIAMVASLGWLAMSLVWWLLPALYLYLPVRLAGGIVGAGLATAYALLAGFNIPTQRSLVMVLILMLGLLLRQRLSFSVSFAWAVLVVLMLDPLAPLTLGFWLSFGSVALLALLSQHQAHSKGVRLFSLQLSLSMFLIPLNIAFFSSLPVYSPLANLVAIPWVTLVVVPLILLGILVLPLSFEGASGLWQLAAKALDGLEWGLTYLAELPNALLYFPELPWYWLVLAMLGMLLILLPRGIPGRWLGLICLLPLLTWQPSKPALGEFRLTVLDVGQGLATVIQTAEHSLVFDTGSKSPYGFDMGEVVLAPWLRSQQLSSLDMLMVSHGDNDHRGGADYLLEHFSVQQLVTNDQANFPKSAGQAWSVNTPLTMCAAGQTWVWDEVRFEVLNPLPKIKHSKENNQACVLRVSNGGHALLLPADIEQAAEQALLAQGSKLQADVVLVPHHGSKTSSSIKFLQALTPKLAIVSSGYLNRFHHPHPKIVERYQAQGIELLNTAATGAIEVNFPRLAQQALIISSYREQQAGFWKSWEGH</sequence>
<dbReference type="InterPro" id="IPR025405">
    <property type="entry name" value="DUF4131"/>
</dbReference>
<keyword evidence="5 6" id="KW-0472">Membrane</keyword>
<keyword evidence="9" id="KW-1185">Reference proteome</keyword>
<dbReference type="Pfam" id="PF00753">
    <property type="entry name" value="Lactamase_B"/>
    <property type="match status" value="1"/>
</dbReference>
<dbReference type="RefSeq" id="WP_078923647.1">
    <property type="nucleotide sequence ID" value="NZ_FUYB01000020.1"/>
</dbReference>
<feature type="transmembrane region" description="Helical" evidence="6">
    <location>
        <begin position="252"/>
        <end position="277"/>
    </location>
</feature>
<keyword evidence="4 6" id="KW-1133">Transmembrane helix</keyword>
<dbReference type="SUPFAM" id="SSF56281">
    <property type="entry name" value="Metallo-hydrolase/oxidoreductase"/>
    <property type="match status" value="1"/>
</dbReference>
<feature type="transmembrane region" description="Helical" evidence="6">
    <location>
        <begin position="338"/>
        <end position="371"/>
    </location>
</feature>
<dbReference type="EMBL" id="FUYB01000020">
    <property type="protein sequence ID" value="SKA91074.1"/>
    <property type="molecule type" value="Genomic_DNA"/>
</dbReference>
<dbReference type="InterPro" id="IPR035681">
    <property type="entry name" value="ComA-like_MBL"/>
</dbReference>
<dbReference type="GO" id="GO:0005886">
    <property type="term" value="C:plasma membrane"/>
    <property type="evidence" value="ECO:0007669"/>
    <property type="project" value="UniProtKB-SubCell"/>
</dbReference>
<feature type="transmembrane region" description="Helical" evidence="6">
    <location>
        <begin position="289"/>
        <end position="308"/>
    </location>
</feature>
<dbReference type="SMART" id="SM00849">
    <property type="entry name" value="Lactamase_B"/>
    <property type="match status" value="1"/>
</dbReference>
<feature type="transmembrane region" description="Helical" evidence="6">
    <location>
        <begin position="383"/>
        <end position="404"/>
    </location>
</feature>
<proteinExistence type="predicted"/>
<comment type="subcellular location">
    <subcellularLocation>
        <location evidence="1">Cell membrane</location>
        <topology evidence="1">Multi-pass membrane protein</topology>
    </subcellularLocation>
</comment>
<evidence type="ECO:0000259" key="7">
    <source>
        <dbReference type="SMART" id="SM00849"/>
    </source>
</evidence>
<dbReference type="Gene3D" id="3.60.15.10">
    <property type="entry name" value="Ribonuclease Z/Hydroxyacylglutathione hydrolase-like"/>
    <property type="match status" value="1"/>
</dbReference>
<keyword evidence="2" id="KW-1003">Cell membrane</keyword>
<dbReference type="Pfam" id="PF13567">
    <property type="entry name" value="DUF4131"/>
    <property type="match status" value="1"/>
</dbReference>
<feature type="transmembrane region" description="Helical" evidence="6">
    <location>
        <begin position="50"/>
        <end position="68"/>
    </location>
</feature>
<reference evidence="8 9" key="1">
    <citation type="submission" date="2017-02" db="EMBL/GenBank/DDBJ databases">
        <authorList>
            <person name="Peterson S.W."/>
        </authorList>
    </citation>
    <scope>NUCLEOTIDE SEQUENCE [LARGE SCALE GENOMIC DNA]</scope>
    <source>
        <strain evidence="8 9">ATCC 49788</strain>
    </source>
</reference>
<dbReference type="InterPro" id="IPR004797">
    <property type="entry name" value="Competence_ComEC/Rec2"/>
</dbReference>
<dbReference type="NCBIfam" id="TIGR00361">
    <property type="entry name" value="ComEC_Rec2"/>
    <property type="match status" value="1"/>
</dbReference>
<dbReference type="InterPro" id="IPR036866">
    <property type="entry name" value="RibonucZ/Hydroxyglut_hydro"/>
</dbReference>
<organism evidence="8 9">
    <name type="scientific">Thiothrix eikelboomii</name>
    <dbReference type="NCBI Taxonomy" id="92487"/>
    <lineage>
        <taxon>Bacteria</taxon>
        <taxon>Pseudomonadati</taxon>
        <taxon>Pseudomonadota</taxon>
        <taxon>Gammaproteobacteria</taxon>
        <taxon>Thiotrichales</taxon>
        <taxon>Thiotrichaceae</taxon>
        <taxon>Thiothrix</taxon>
    </lineage>
</organism>
<evidence type="ECO:0000313" key="8">
    <source>
        <dbReference type="EMBL" id="SKA91074.1"/>
    </source>
</evidence>
<feature type="transmembrane region" description="Helical" evidence="6">
    <location>
        <begin position="26"/>
        <end position="44"/>
    </location>
</feature>
<dbReference type="InterPro" id="IPR004477">
    <property type="entry name" value="ComEC_N"/>
</dbReference>
<evidence type="ECO:0000256" key="1">
    <source>
        <dbReference type="ARBA" id="ARBA00004651"/>
    </source>
</evidence>
<dbReference type="GO" id="GO:0030420">
    <property type="term" value="P:establishment of competence for transformation"/>
    <property type="evidence" value="ECO:0007669"/>
    <property type="project" value="InterPro"/>
</dbReference>
<feature type="transmembrane region" description="Helical" evidence="6">
    <location>
        <begin position="476"/>
        <end position="493"/>
    </location>
</feature>
<dbReference type="InterPro" id="IPR052159">
    <property type="entry name" value="Competence_DNA_uptake"/>
</dbReference>
<dbReference type="PANTHER" id="PTHR30619:SF1">
    <property type="entry name" value="RECOMBINATION PROTEIN 2"/>
    <property type="match status" value="1"/>
</dbReference>
<dbReference type="CDD" id="cd07731">
    <property type="entry name" value="ComA-like_MBL-fold"/>
    <property type="match status" value="1"/>
</dbReference>
<evidence type="ECO:0000256" key="5">
    <source>
        <dbReference type="ARBA" id="ARBA00023136"/>
    </source>
</evidence>
<accession>A0A1T4XNG3</accession>
<evidence type="ECO:0000313" key="9">
    <source>
        <dbReference type="Proteomes" id="UP000190460"/>
    </source>
</evidence>
<feature type="domain" description="Metallo-beta-lactamase" evidence="7">
    <location>
        <begin position="532"/>
        <end position="728"/>
    </location>
</feature>
<dbReference type="OrthoDB" id="9761531at2"/>
<evidence type="ECO:0000256" key="4">
    <source>
        <dbReference type="ARBA" id="ARBA00022989"/>
    </source>
</evidence>
<dbReference type="InterPro" id="IPR001279">
    <property type="entry name" value="Metallo-B-lactamas"/>
</dbReference>
<dbReference type="PANTHER" id="PTHR30619">
    <property type="entry name" value="DNA INTERNALIZATION/COMPETENCE PROTEIN COMEC/REC2"/>
    <property type="match status" value="1"/>
</dbReference>
<gene>
    <name evidence="8" type="ORF">SAMN02745130_03202</name>
</gene>
<dbReference type="Pfam" id="PF03772">
    <property type="entry name" value="Competence"/>
    <property type="match status" value="1"/>
</dbReference>
<dbReference type="STRING" id="92487.SAMN02745130_03202"/>